<keyword evidence="2" id="KW-1185">Reference proteome</keyword>
<comment type="caution">
    <text evidence="1">The sequence shown here is derived from an EMBL/GenBank/DDBJ whole genome shotgun (WGS) entry which is preliminary data.</text>
</comment>
<dbReference type="Proteomes" id="UP000828390">
    <property type="component" value="Unassembled WGS sequence"/>
</dbReference>
<gene>
    <name evidence="1" type="ORF">DPMN_090529</name>
</gene>
<dbReference type="AlphaFoldDB" id="A0A9D4KZW8"/>
<proteinExistence type="predicted"/>
<dbReference type="EMBL" id="JAIWYP010000003">
    <property type="protein sequence ID" value="KAH3848172.1"/>
    <property type="molecule type" value="Genomic_DNA"/>
</dbReference>
<organism evidence="1 2">
    <name type="scientific">Dreissena polymorpha</name>
    <name type="common">Zebra mussel</name>
    <name type="synonym">Mytilus polymorpha</name>
    <dbReference type="NCBI Taxonomy" id="45954"/>
    <lineage>
        <taxon>Eukaryota</taxon>
        <taxon>Metazoa</taxon>
        <taxon>Spiralia</taxon>
        <taxon>Lophotrochozoa</taxon>
        <taxon>Mollusca</taxon>
        <taxon>Bivalvia</taxon>
        <taxon>Autobranchia</taxon>
        <taxon>Heteroconchia</taxon>
        <taxon>Euheterodonta</taxon>
        <taxon>Imparidentia</taxon>
        <taxon>Neoheterodontei</taxon>
        <taxon>Myida</taxon>
        <taxon>Dreissenoidea</taxon>
        <taxon>Dreissenidae</taxon>
        <taxon>Dreissena</taxon>
    </lineage>
</organism>
<reference evidence="1" key="1">
    <citation type="journal article" date="2019" name="bioRxiv">
        <title>The Genome of the Zebra Mussel, Dreissena polymorpha: A Resource for Invasive Species Research.</title>
        <authorList>
            <person name="McCartney M.A."/>
            <person name="Auch B."/>
            <person name="Kono T."/>
            <person name="Mallez S."/>
            <person name="Zhang Y."/>
            <person name="Obille A."/>
            <person name="Becker A."/>
            <person name="Abrahante J.E."/>
            <person name="Garbe J."/>
            <person name="Badalamenti J.P."/>
            <person name="Herman A."/>
            <person name="Mangelson H."/>
            <person name="Liachko I."/>
            <person name="Sullivan S."/>
            <person name="Sone E.D."/>
            <person name="Koren S."/>
            <person name="Silverstein K.A.T."/>
            <person name="Beckman K.B."/>
            <person name="Gohl D.M."/>
        </authorList>
    </citation>
    <scope>NUCLEOTIDE SEQUENCE</scope>
    <source>
        <strain evidence="1">Duluth1</strain>
        <tissue evidence="1">Whole animal</tissue>
    </source>
</reference>
<sequence length="104" mass="11457">MYHDWHRTVGYTNLNASDSGLHDRRYGGIVRGVPIVGYTTPIADMAELSEVSRLLFHKTILSYGGIRDSRCITIAGGGHDKIGNPHVMRSKRIGNSVVISNTTF</sequence>
<name>A0A9D4KZW8_DREPO</name>
<evidence type="ECO:0000313" key="2">
    <source>
        <dbReference type="Proteomes" id="UP000828390"/>
    </source>
</evidence>
<protein>
    <submittedName>
        <fullName evidence="1">Uncharacterized protein</fullName>
    </submittedName>
</protein>
<reference evidence="1" key="2">
    <citation type="submission" date="2020-11" db="EMBL/GenBank/DDBJ databases">
        <authorList>
            <person name="McCartney M.A."/>
            <person name="Auch B."/>
            <person name="Kono T."/>
            <person name="Mallez S."/>
            <person name="Becker A."/>
            <person name="Gohl D.M."/>
            <person name="Silverstein K.A.T."/>
            <person name="Koren S."/>
            <person name="Bechman K.B."/>
            <person name="Herman A."/>
            <person name="Abrahante J.E."/>
            <person name="Garbe J."/>
        </authorList>
    </citation>
    <scope>NUCLEOTIDE SEQUENCE</scope>
    <source>
        <strain evidence="1">Duluth1</strain>
        <tissue evidence="1">Whole animal</tissue>
    </source>
</reference>
<accession>A0A9D4KZW8</accession>
<evidence type="ECO:0000313" key="1">
    <source>
        <dbReference type="EMBL" id="KAH3848172.1"/>
    </source>
</evidence>